<comment type="caution">
    <text evidence="3">The sequence shown here is derived from an EMBL/GenBank/DDBJ whole genome shotgun (WGS) entry which is preliminary data.</text>
</comment>
<keyword evidence="1" id="KW-0808">Transferase</keyword>
<gene>
    <name evidence="3" type="ORF">LCGC14_0261640</name>
</gene>
<dbReference type="GO" id="GO:0005829">
    <property type="term" value="C:cytosol"/>
    <property type="evidence" value="ECO:0007669"/>
    <property type="project" value="TreeGrafter"/>
</dbReference>
<protein>
    <recommendedName>
        <fullName evidence="4">3-deoxy-manno-octulosonate cytidylyltransferase</fullName>
    </recommendedName>
</protein>
<evidence type="ECO:0000256" key="2">
    <source>
        <dbReference type="ARBA" id="ARBA00022695"/>
    </source>
</evidence>
<evidence type="ECO:0000256" key="1">
    <source>
        <dbReference type="ARBA" id="ARBA00022679"/>
    </source>
</evidence>
<dbReference type="HAMAP" id="MF_00057">
    <property type="entry name" value="KdsB"/>
    <property type="match status" value="1"/>
</dbReference>
<evidence type="ECO:0000313" key="3">
    <source>
        <dbReference type="EMBL" id="KKN87133.1"/>
    </source>
</evidence>
<dbReference type="PANTHER" id="PTHR42866">
    <property type="entry name" value="3-DEOXY-MANNO-OCTULOSONATE CYTIDYLYLTRANSFERASE"/>
    <property type="match status" value="1"/>
</dbReference>
<dbReference type="SUPFAM" id="SSF53448">
    <property type="entry name" value="Nucleotide-diphospho-sugar transferases"/>
    <property type="match status" value="1"/>
</dbReference>
<accession>A0A0F9X6C5</accession>
<evidence type="ECO:0008006" key="4">
    <source>
        <dbReference type="Google" id="ProtNLM"/>
    </source>
</evidence>
<dbReference type="InterPro" id="IPR003329">
    <property type="entry name" value="Cytidylyl_trans"/>
</dbReference>
<dbReference type="GO" id="GO:0008690">
    <property type="term" value="F:3-deoxy-manno-octulosonate cytidylyltransferase activity"/>
    <property type="evidence" value="ECO:0007669"/>
    <property type="project" value="InterPro"/>
</dbReference>
<dbReference type="Gene3D" id="3.90.550.10">
    <property type="entry name" value="Spore Coat Polysaccharide Biosynthesis Protein SpsA, Chain A"/>
    <property type="match status" value="1"/>
</dbReference>
<dbReference type="NCBIfam" id="TIGR00466">
    <property type="entry name" value="kdsB"/>
    <property type="match status" value="1"/>
</dbReference>
<dbReference type="NCBIfam" id="NF003948">
    <property type="entry name" value="PRK05450.1-1"/>
    <property type="match status" value="1"/>
</dbReference>
<dbReference type="EMBL" id="LAZR01000141">
    <property type="protein sequence ID" value="KKN87133.1"/>
    <property type="molecule type" value="Genomic_DNA"/>
</dbReference>
<reference evidence="3" key="1">
    <citation type="journal article" date="2015" name="Nature">
        <title>Complex archaea that bridge the gap between prokaryotes and eukaryotes.</title>
        <authorList>
            <person name="Spang A."/>
            <person name="Saw J.H."/>
            <person name="Jorgensen S.L."/>
            <person name="Zaremba-Niedzwiedzka K."/>
            <person name="Martijn J."/>
            <person name="Lind A.E."/>
            <person name="van Eijk R."/>
            <person name="Schleper C."/>
            <person name="Guy L."/>
            <person name="Ettema T.J."/>
        </authorList>
    </citation>
    <scope>NUCLEOTIDE SEQUENCE</scope>
</reference>
<dbReference type="AlphaFoldDB" id="A0A0F9X6C5"/>
<sequence length="267" mass="29286">MHFSPRWRYFSVRAPIFSVHAEPMTILVLIPARLGSTRLRKKALADIAGRPMVVRVAERAEAAGIGRVVVATDAEEIRAAVAAAGHEAVMTSPDHPSGSDRIFEALTRLDPDGAIETVVNVQGDLPTIEPEAIRQVLAPFEDPRCDVATLCVAIRDEAEKTNPNVVKLVGSPIGPSRLKALYFTRATAPWGEGPLYHHVGLYAYRRAGLERFVRLPPSTLEIRERLEQLRALEDGMRIDAEIVDTVPLGVDGPDDLERARTMYGVEA</sequence>
<dbReference type="PANTHER" id="PTHR42866:SF2">
    <property type="entry name" value="3-DEOXY-MANNO-OCTULOSONATE CYTIDYLYLTRANSFERASE, MITOCHONDRIAL"/>
    <property type="match status" value="1"/>
</dbReference>
<keyword evidence="2" id="KW-0548">Nucleotidyltransferase</keyword>
<dbReference type="InterPro" id="IPR004528">
    <property type="entry name" value="KdsB"/>
</dbReference>
<dbReference type="NCBIfam" id="NF003952">
    <property type="entry name" value="PRK05450.1-5"/>
    <property type="match status" value="1"/>
</dbReference>
<name>A0A0F9X6C5_9ZZZZ</name>
<dbReference type="CDD" id="cd02517">
    <property type="entry name" value="CMP-KDO-Synthetase"/>
    <property type="match status" value="1"/>
</dbReference>
<organism evidence="3">
    <name type="scientific">marine sediment metagenome</name>
    <dbReference type="NCBI Taxonomy" id="412755"/>
    <lineage>
        <taxon>unclassified sequences</taxon>
        <taxon>metagenomes</taxon>
        <taxon>ecological metagenomes</taxon>
    </lineage>
</organism>
<dbReference type="InterPro" id="IPR029044">
    <property type="entry name" value="Nucleotide-diphossugar_trans"/>
</dbReference>
<proteinExistence type="inferred from homology"/>
<dbReference type="Pfam" id="PF02348">
    <property type="entry name" value="CTP_transf_3"/>
    <property type="match status" value="1"/>
</dbReference>